<organism evidence="3">
    <name type="scientific">marine metagenome</name>
    <dbReference type="NCBI Taxonomy" id="408172"/>
    <lineage>
        <taxon>unclassified sequences</taxon>
        <taxon>metagenomes</taxon>
        <taxon>ecological metagenomes</taxon>
    </lineage>
</organism>
<name>A0A382LD00_9ZZZZ</name>
<dbReference type="PANTHER" id="PTHR43669">
    <property type="entry name" value="5-KETO-D-GLUCONATE 5-REDUCTASE"/>
    <property type="match status" value="1"/>
</dbReference>
<proteinExistence type="inferred from homology"/>
<dbReference type="Pfam" id="PF00106">
    <property type="entry name" value="adh_short"/>
    <property type="match status" value="1"/>
</dbReference>
<sequence length="108" mass="11050">MLGLNGKKAIVTGAGGGIGREICARLAAVGCDIALFDIDSEAANSVANSLEGVTTSVHKVDVADYGAVGQVVAEAIAALGGLHILINNAGWDIAQPFIETEPDFWEKV</sequence>
<feature type="non-terminal residue" evidence="3">
    <location>
        <position position="108"/>
    </location>
</feature>
<evidence type="ECO:0008006" key="4">
    <source>
        <dbReference type="Google" id="ProtNLM"/>
    </source>
</evidence>
<reference evidence="3" key="1">
    <citation type="submission" date="2018-05" db="EMBL/GenBank/DDBJ databases">
        <authorList>
            <person name="Lanie J.A."/>
            <person name="Ng W.-L."/>
            <person name="Kazmierczak K.M."/>
            <person name="Andrzejewski T.M."/>
            <person name="Davidsen T.M."/>
            <person name="Wayne K.J."/>
            <person name="Tettelin H."/>
            <person name="Glass J.I."/>
            <person name="Rusch D."/>
            <person name="Podicherti R."/>
            <person name="Tsui H.-C.T."/>
            <person name="Winkler M.E."/>
        </authorList>
    </citation>
    <scope>NUCLEOTIDE SEQUENCE</scope>
</reference>
<evidence type="ECO:0000313" key="3">
    <source>
        <dbReference type="EMBL" id="SVC32741.1"/>
    </source>
</evidence>
<gene>
    <name evidence="3" type="ORF">METZ01_LOCUS285595</name>
</gene>
<accession>A0A382LD00</accession>
<evidence type="ECO:0000256" key="1">
    <source>
        <dbReference type="ARBA" id="ARBA00006484"/>
    </source>
</evidence>
<dbReference type="InterPro" id="IPR036291">
    <property type="entry name" value="NAD(P)-bd_dom_sf"/>
</dbReference>
<dbReference type="EMBL" id="UINC01085313">
    <property type="protein sequence ID" value="SVC32741.1"/>
    <property type="molecule type" value="Genomic_DNA"/>
</dbReference>
<dbReference type="Gene3D" id="3.40.50.720">
    <property type="entry name" value="NAD(P)-binding Rossmann-like Domain"/>
    <property type="match status" value="1"/>
</dbReference>
<dbReference type="AlphaFoldDB" id="A0A382LD00"/>
<dbReference type="PANTHER" id="PTHR43669:SF14">
    <property type="entry name" value="OXIDOREDUCTASE"/>
    <property type="match status" value="1"/>
</dbReference>
<dbReference type="GO" id="GO:0016491">
    <property type="term" value="F:oxidoreductase activity"/>
    <property type="evidence" value="ECO:0007669"/>
    <property type="project" value="UniProtKB-KW"/>
</dbReference>
<comment type="similarity">
    <text evidence="1">Belongs to the short-chain dehydrogenases/reductases (SDR) family.</text>
</comment>
<protein>
    <recommendedName>
        <fullName evidence="4">SDR family NAD(P)-dependent oxidoreductase</fullName>
    </recommendedName>
</protein>
<dbReference type="PRINTS" id="PR00081">
    <property type="entry name" value="GDHRDH"/>
</dbReference>
<dbReference type="SUPFAM" id="SSF51735">
    <property type="entry name" value="NAD(P)-binding Rossmann-fold domains"/>
    <property type="match status" value="1"/>
</dbReference>
<dbReference type="InterPro" id="IPR002347">
    <property type="entry name" value="SDR_fam"/>
</dbReference>
<keyword evidence="2" id="KW-0560">Oxidoreductase</keyword>
<evidence type="ECO:0000256" key="2">
    <source>
        <dbReference type="ARBA" id="ARBA00023002"/>
    </source>
</evidence>